<name>A0A699HA15_TANCI</name>
<keyword evidence="8" id="KW-0548">Nucleotidyltransferase</keyword>
<dbReference type="GO" id="GO:0015074">
    <property type="term" value="P:DNA integration"/>
    <property type="evidence" value="ECO:0007669"/>
    <property type="project" value="UniProtKB-KW"/>
</dbReference>
<organism evidence="11">
    <name type="scientific">Tanacetum cinerariifolium</name>
    <name type="common">Dalmatian daisy</name>
    <name type="synonym">Chrysanthemum cinerariifolium</name>
    <dbReference type="NCBI Taxonomy" id="118510"/>
    <lineage>
        <taxon>Eukaryota</taxon>
        <taxon>Viridiplantae</taxon>
        <taxon>Streptophyta</taxon>
        <taxon>Embryophyta</taxon>
        <taxon>Tracheophyta</taxon>
        <taxon>Spermatophyta</taxon>
        <taxon>Magnoliopsida</taxon>
        <taxon>eudicotyledons</taxon>
        <taxon>Gunneridae</taxon>
        <taxon>Pentapetalae</taxon>
        <taxon>asterids</taxon>
        <taxon>campanulids</taxon>
        <taxon>Asterales</taxon>
        <taxon>Asteraceae</taxon>
        <taxon>Asteroideae</taxon>
        <taxon>Anthemideae</taxon>
        <taxon>Anthemidinae</taxon>
        <taxon>Tanacetum</taxon>
    </lineage>
</organism>
<proteinExistence type="predicted"/>
<dbReference type="PANTHER" id="PTHR42648">
    <property type="entry name" value="TRANSPOSASE, PUTATIVE-RELATED"/>
    <property type="match status" value="1"/>
</dbReference>
<evidence type="ECO:0000256" key="3">
    <source>
        <dbReference type="ARBA" id="ARBA00022759"/>
    </source>
</evidence>
<accession>A0A699HA15</accession>
<evidence type="ECO:0000256" key="7">
    <source>
        <dbReference type="ARBA" id="ARBA00022918"/>
    </source>
</evidence>
<keyword evidence="1" id="KW-0540">Nuclease</keyword>
<dbReference type="AlphaFoldDB" id="A0A699HA15"/>
<dbReference type="GO" id="GO:0003887">
    <property type="term" value="F:DNA-directed DNA polymerase activity"/>
    <property type="evidence" value="ECO:0007669"/>
    <property type="project" value="UniProtKB-KW"/>
</dbReference>
<evidence type="ECO:0000256" key="2">
    <source>
        <dbReference type="ARBA" id="ARBA00022723"/>
    </source>
</evidence>
<evidence type="ECO:0000259" key="10">
    <source>
        <dbReference type="Pfam" id="PF13976"/>
    </source>
</evidence>
<keyword evidence="7" id="KW-0695">RNA-directed DNA polymerase</keyword>
<dbReference type="InterPro" id="IPR039537">
    <property type="entry name" value="Retrotran_Ty1/copia-like"/>
</dbReference>
<evidence type="ECO:0000256" key="8">
    <source>
        <dbReference type="ARBA" id="ARBA00022932"/>
    </source>
</evidence>
<dbReference type="InterPro" id="IPR025724">
    <property type="entry name" value="GAG-pre-integrase_dom"/>
</dbReference>
<keyword evidence="8" id="KW-0808">Transferase</keyword>
<dbReference type="GO" id="GO:0046872">
    <property type="term" value="F:metal ion binding"/>
    <property type="evidence" value="ECO:0007669"/>
    <property type="project" value="UniProtKB-KW"/>
</dbReference>
<dbReference type="GO" id="GO:0003964">
    <property type="term" value="F:RNA-directed DNA polymerase activity"/>
    <property type="evidence" value="ECO:0007669"/>
    <property type="project" value="UniProtKB-KW"/>
</dbReference>
<reference evidence="11" key="1">
    <citation type="journal article" date="2019" name="Sci. Rep.">
        <title>Draft genome of Tanacetum cinerariifolium, the natural source of mosquito coil.</title>
        <authorList>
            <person name="Yamashiro T."/>
            <person name="Shiraishi A."/>
            <person name="Satake H."/>
            <person name="Nakayama K."/>
        </authorList>
    </citation>
    <scope>NUCLEOTIDE SEQUENCE</scope>
</reference>
<dbReference type="GO" id="GO:0006310">
    <property type="term" value="P:DNA recombination"/>
    <property type="evidence" value="ECO:0007669"/>
    <property type="project" value="UniProtKB-KW"/>
</dbReference>
<keyword evidence="8" id="KW-0239">DNA-directed DNA polymerase</keyword>
<evidence type="ECO:0000256" key="9">
    <source>
        <dbReference type="ARBA" id="ARBA00023172"/>
    </source>
</evidence>
<keyword evidence="9" id="KW-0233">DNA recombination</keyword>
<evidence type="ECO:0000256" key="1">
    <source>
        <dbReference type="ARBA" id="ARBA00022722"/>
    </source>
</evidence>
<dbReference type="GO" id="GO:0016787">
    <property type="term" value="F:hydrolase activity"/>
    <property type="evidence" value="ECO:0007669"/>
    <property type="project" value="UniProtKB-KW"/>
</dbReference>
<evidence type="ECO:0000256" key="4">
    <source>
        <dbReference type="ARBA" id="ARBA00022801"/>
    </source>
</evidence>
<sequence>MKKKGSVHSGGILSSIEGMSCLQQENQALDYDNSDLAPQLQYVSPSADITAPSQQELDLLFGPLYDEFFNAGGGLCCTTIRVRDPCHPDKVYHLKNALYGLKKLREPGLQIHNAHEVSLSIRPGGTFMKRHPEECFDLIKNMTAHHNDWDTSAQKSESSSSITSSSDLEIVALKAEMVEINKNLMKVLQINHQVKAVTPSCETCGGPYSYNDCPAIKMMENASELSHLNFDYINLLSKKDIVIGLPKLKYVKDQLCSSCELSKAKRISFKSKVVPSSKGRLNLLNMDLCGPMRVASINGKKYNSGDCR</sequence>
<dbReference type="PANTHER" id="PTHR42648:SF11">
    <property type="entry name" value="TRANSPOSON TY4-P GAG-POL POLYPROTEIN"/>
    <property type="match status" value="1"/>
</dbReference>
<evidence type="ECO:0000313" key="11">
    <source>
        <dbReference type="EMBL" id="GEX72028.1"/>
    </source>
</evidence>
<comment type="caution">
    <text evidence="11">The sequence shown here is derived from an EMBL/GenBank/DDBJ whole genome shotgun (WGS) entry which is preliminary data.</text>
</comment>
<dbReference type="Pfam" id="PF13976">
    <property type="entry name" value="gag_pre-integrs"/>
    <property type="match status" value="1"/>
</dbReference>
<evidence type="ECO:0000256" key="5">
    <source>
        <dbReference type="ARBA" id="ARBA00022842"/>
    </source>
</evidence>
<keyword evidence="3" id="KW-0255">Endonuclease</keyword>
<evidence type="ECO:0000256" key="6">
    <source>
        <dbReference type="ARBA" id="ARBA00022908"/>
    </source>
</evidence>
<dbReference type="EMBL" id="BKCJ010125712">
    <property type="protein sequence ID" value="GEX72028.1"/>
    <property type="molecule type" value="Genomic_DNA"/>
</dbReference>
<feature type="domain" description="GAG-pre-integrase" evidence="10">
    <location>
        <begin position="225"/>
        <end position="263"/>
    </location>
</feature>
<keyword evidence="4" id="KW-0378">Hydrolase</keyword>
<keyword evidence="2" id="KW-0479">Metal-binding</keyword>
<keyword evidence="6" id="KW-0229">DNA integration</keyword>
<protein>
    <submittedName>
        <fullName evidence="11">Ribonuclease H-like domain-containing protein</fullName>
    </submittedName>
</protein>
<gene>
    <name evidence="11" type="ORF">Tci_344003</name>
</gene>
<dbReference type="GO" id="GO:0004519">
    <property type="term" value="F:endonuclease activity"/>
    <property type="evidence" value="ECO:0007669"/>
    <property type="project" value="UniProtKB-KW"/>
</dbReference>
<keyword evidence="5" id="KW-0460">Magnesium</keyword>